<evidence type="ECO:0000256" key="2">
    <source>
        <dbReference type="ARBA" id="ARBA00010992"/>
    </source>
</evidence>
<feature type="transmembrane region" description="Helical" evidence="9">
    <location>
        <begin position="116"/>
        <end position="135"/>
    </location>
</feature>
<feature type="transmembrane region" description="Helical" evidence="9">
    <location>
        <begin position="420"/>
        <end position="444"/>
    </location>
</feature>
<feature type="transmembrane region" description="Helical" evidence="9">
    <location>
        <begin position="284"/>
        <end position="307"/>
    </location>
</feature>
<comment type="subcellular location">
    <subcellularLocation>
        <location evidence="1">Membrane</location>
        <topology evidence="1">Multi-pass membrane protein</topology>
    </subcellularLocation>
</comment>
<dbReference type="PROSITE" id="PS00216">
    <property type="entry name" value="SUGAR_TRANSPORT_1"/>
    <property type="match status" value="1"/>
</dbReference>
<dbReference type="PANTHER" id="PTHR48021:SF25">
    <property type="entry name" value="SUGAR TRANSPORTER ERD6-LIKE 5"/>
    <property type="match status" value="1"/>
</dbReference>
<dbReference type="InterPro" id="IPR005828">
    <property type="entry name" value="MFS_sugar_transport-like"/>
</dbReference>
<protein>
    <recommendedName>
        <fullName evidence="10">Major facilitator superfamily (MFS) profile domain-containing protein</fullName>
    </recommendedName>
</protein>
<keyword evidence="5 9" id="KW-1133">Transmembrane helix</keyword>
<dbReference type="PANTHER" id="PTHR48021">
    <property type="match status" value="1"/>
</dbReference>
<organism evidence="11">
    <name type="scientific">Picea sitchensis</name>
    <name type="common">Sitka spruce</name>
    <name type="synonym">Pinus sitchensis</name>
    <dbReference type="NCBI Taxonomy" id="3332"/>
    <lineage>
        <taxon>Eukaryota</taxon>
        <taxon>Viridiplantae</taxon>
        <taxon>Streptophyta</taxon>
        <taxon>Embryophyta</taxon>
        <taxon>Tracheophyta</taxon>
        <taxon>Spermatophyta</taxon>
        <taxon>Pinopsida</taxon>
        <taxon>Pinidae</taxon>
        <taxon>Conifers I</taxon>
        <taxon>Pinales</taxon>
        <taxon>Pinaceae</taxon>
        <taxon>Picea</taxon>
    </lineage>
</organism>
<evidence type="ECO:0000256" key="6">
    <source>
        <dbReference type="ARBA" id="ARBA00023136"/>
    </source>
</evidence>
<evidence type="ECO:0000256" key="8">
    <source>
        <dbReference type="SAM" id="MobiDB-lite"/>
    </source>
</evidence>
<feature type="compositionally biased region" description="Basic and acidic residues" evidence="8">
    <location>
        <begin position="25"/>
        <end position="39"/>
    </location>
</feature>
<dbReference type="CDD" id="cd17358">
    <property type="entry name" value="MFS_GLUT6_8_Class3_like"/>
    <property type="match status" value="1"/>
</dbReference>
<dbReference type="GO" id="GO:0051119">
    <property type="term" value="F:sugar transmembrane transporter activity"/>
    <property type="evidence" value="ECO:0007669"/>
    <property type="project" value="InterPro"/>
</dbReference>
<evidence type="ECO:0000256" key="9">
    <source>
        <dbReference type="SAM" id="Phobius"/>
    </source>
</evidence>
<feature type="transmembrane region" description="Helical" evidence="9">
    <location>
        <begin position="319"/>
        <end position="340"/>
    </location>
</feature>
<dbReference type="PROSITE" id="PS50850">
    <property type="entry name" value="MFS"/>
    <property type="match status" value="1"/>
</dbReference>
<feature type="transmembrane region" description="Helical" evidence="9">
    <location>
        <begin position="84"/>
        <end position="104"/>
    </location>
</feature>
<feature type="transmembrane region" description="Helical" evidence="9">
    <location>
        <begin position="199"/>
        <end position="220"/>
    </location>
</feature>
<dbReference type="GO" id="GO:0016020">
    <property type="term" value="C:membrane"/>
    <property type="evidence" value="ECO:0007669"/>
    <property type="project" value="UniProtKB-SubCell"/>
</dbReference>
<accession>D5A8F2</accession>
<keyword evidence="3" id="KW-0762">Sugar transport</keyword>
<keyword evidence="6 9" id="KW-0472">Membrane</keyword>
<evidence type="ECO:0000256" key="7">
    <source>
        <dbReference type="RuleBase" id="RU003346"/>
    </source>
</evidence>
<feature type="transmembrane region" description="Helical" evidence="9">
    <location>
        <begin position="347"/>
        <end position="369"/>
    </location>
</feature>
<feature type="transmembrane region" description="Helical" evidence="9">
    <location>
        <begin position="176"/>
        <end position="193"/>
    </location>
</feature>
<dbReference type="OMA" id="AQSANWF"/>
<feature type="domain" description="Major facilitator superfamily (MFS) profile" evidence="10">
    <location>
        <begin position="51"/>
        <end position="474"/>
    </location>
</feature>
<dbReference type="Pfam" id="PF00083">
    <property type="entry name" value="Sugar_tr"/>
    <property type="match status" value="1"/>
</dbReference>
<dbReference type="InterPro" id="IPR005829">
    <property type="entry name" value="Sugar_transporter_CS"/>
</dbReference>
<feature type="region of interest" description="Disordered" evidence="8">
    <location>
        <begin position="20"/>
        <end position="39"/>
    </location>
</feature>
<keyword evidence="4 9" id="KW-0812">Transmembrane</keyword>
<dbReference type="InterPro" id="IPR050549">
    <property type="entry name" value="MFS_Trehalose_Transporter"/>
</dbReference>
<dbReference type="SUPFAM" id="SSF103473">
    <property type="entry name" value="MFS general substrate transporter"/>
    <property type="match status" value="1"/>
</dbReference>
<dbReference type="PRINTS" id="PR00171">
    <property type="entry name" value="SUGRTRNSPORT"/>
</dbReference>
<evidence type="ECO:0000259" key="10">
    <source>
        <dbReference type="PROSITE" id="PS50850"/>
    </source>
</evidence>
<feature type="transmembrane region" description="Helical" evidence="9">
    <location>
        <begin position="450"/>
        <end position="470"/>
    </location>
</feature>
<sequence length="501" mass="54037">MTIKIDLEIGELSEQADISQPFLPAEEKTESKKSFSERRSNGGSIATVVLSTFVVVLGSLEFGYSVGFSSPVQSAMMEDLGLTMSQYSTFGSLLTIGAMVGAILSGRIADFLGRKGALRVSSASYVIGWLIISLLKDAWLLDIGRLFIGYGVGLTSYTIPVYIAEITPKNLRGGLTTTNQLSITIGILIAYLLGMLVRWRLLAIIGIIPCFLLVLGLFFIPESPRWLAKVGHDKEFDEALQALLGKDCDVSVEAAEIREYVEELENLPRAKILDLFRPKYMHSVIVGVGLMVFQQLGGINAVMFYASEIFKDAGIASNHAASVAVAALQVPMTAFGALLMDRSGRRPLLMVSAGGMSLGCFLVGLSFYIQGHANDTHLAALVTILALGGLLGYIATFSLGMGGIPWIIMSEIFPINMKGIAGSLVTLVAWFGSWVITVTFNYLLAWSAAGSFFIFAGVSASAVVFVAYLLPETKGQTLEEIQSSFESFFTKRTLKANQVLC</sequence>
<dbReference type="InterPro" id="IPR044775">
    <property type="entry name" value="MFS_ERD6/Tret1-like"/>
</dbReference>
<keyword evidence="7" id="KW-0813">Transport</keyword>
<proteinExistence type="evidence at transcript level"/>
<dbReference type="Gene3D" id="1.20.1250.20">
    <property type="entry name" value="MFS general substrate transporter like domains"/>
    <property type="match status" value="1"/>
</dbReference>
<evidence type="ECO:0000313" key="11">
    <source>
        <dbReference type="EMBL" id="ADE75821.1"/>
    </source>
</evidence>
<feature type="transmembrane region" description="Helical" evidence="9">
    <location>
        <begin position="381"/>
        <end position="408"/>
    </location>
</feature>
<dbReference type="AlphaFoldDB" id="D5A8F2"/>
<evidence type="ECO:0000256" key="4">
    <source>
        <dbReference type="ARBA" id="ARBA00022692"/>
    </source>
</evidence>
<evidence type="ECO:0000256" key="1">
    <source>
        <dbReference type="ARBA" id="ARBA00004141"/>
    </source>
</evidence>
<feature type="transmembrane region" description="Helical" evidence="9">
    <location>
        <begin position="147"/>
        <end position="164"/>
    </location>
</feature>
<dbReference type="EMBL" id="BT122443">
    <property type="protein sequence ID" value="ADE75821.1"/>
    <property type="molecule type" value="mRNA"/>
</dbReference>
<dbReference type="InterPro" id="IPR036259">
    <property type="entry name" value="MFS_trans_sf"/>
</dbReference>
<comment type="similarity">
    <text evidence="2 7">Belongs to the major facilitator superfamily. Sugar transporter (TC 2.A.1.1) family.</text>
</comment>
<dbReference type="InterPro" id="IPR003663">
    <property type="entry name" value="Sugar/inositol_transpt"/>
</dbReference>
<name>D5A8F2_PICSI</name>
<feature type="transmembrane region" description="Helical" evidence="9">
    <location>
        <begin position="42"/>
        <end position="64"/>
    </location>
</feature>
<dbReference type="NCBIfam" id="TIGR00879">
    <property type="entry name" value="SP"/>
    <property type="match status" value="1"/>
</dbReference>
<evidence type="ECO:0000256" key="3">
    <source>
        <dbReference type="ARBA" id="ARBA00022597"/>
    </source>
</evidence>
<reference evidence="11" key="1">
    <citation type="submission" date="2010-04" db="EMBL/GenBank/DDBJ databases">
        <authorList>
            <person name="Reid K.E."/>
            <person name="Liao N."/>
            <person name="Chan S."/>
            <person name="Docking R."/>
            <person name="Taylor G."/>
            <person name="Moore R."/>
            <person name="Mayo M."/>
            <person name="Munro S."/>
            <person name="King J."/>
            <person name="Yanchuk A."/>
            <person name="Holt R."/>
            <person name="Jones S."/>
            <person name="Marra M."/>
            <person name="Ritland C.E."/>
            <person name="Ritland K."/>
            <person name="Bohlmann J."/>
        </authorList>
    </citation>
    <scope>NUCLEOTIDE SEQUENCE</scope>
    <source>
        <tissue evidence="11">Buds collected with no treatment. Collection October 2007</tissue>
    </source>
</reference>
<dbReference type="InterPro" id="IPR020846">
    <property type="entry name" value="MFS_dom"/>
</dbReference>
<dbReference type="FunFam" id="1.20.1250.20:FF:000043">
    <property type="entry name" value="sugar transporter ERD6-like 6"/>
    <property type="match status" value="1"/>
</dbReference>
<evidence type="ECO:0000256" key="5">
    <source>
        <dbReference type="ARBA" id="ARBA00022989"/>
    </source>
</evidence>